<reference evidence="3 4" key="1">
    <citation type="journal article" date="2000" name="Nature">
        <title>Sequence and analysis of chromosome 5 of the plant Arabidopsis thaliana.</title>
        <authorList>
            <consortium name="Kazusa DNA Research Institute"/>
            <consortium name="Cold Spring Harbor and Washington University in St Louis Sequencing Consortium"/>
            <consortium name="European Union Arabidopsis Genome Sequencing Consortium"/>
            <person name="Tabata S."/>
            <person name="Kaneko T."/>
            <person name="Nakamura Y."/>
            <person name="Kotani H."/>
            <person name="Kato T."/>
            <person name="Asamizu E."/>
            <person name="Miyajima N."/>
            <person name="Sasamoto S."/>
            <person name="Kimura T."/>
            <person name="Hosouchi T."/>
            <person name="Kawashima K."/>
            <person name="Kohara M."/>
            <person name="Matsumoto M."/>
            <person name="Matsuno A."/>
            <person name="Muraki A."/>
            <person name="Nakayama S."/>
            <person name="Nakazaki N."/>
            <person name="Naruo K."/>
            <person name="Okumura S."/>
            <person name="Shinpo S."/>
            <person name="Takeuchi C."/>
            <person name="Wada T."/>
            <person name="Watanabe A."/>
            <person name="Yamada M."/>
            <person name="Yasuda M."/>
            <person name="Sato S."/>
            <person name="de la Bastide M."/>
            <person name="Huang E."/>
            <person name="Spiegel L."/>
            <person name="Gnoj L."/>
            <person name="O'Shaughnessy A."/>
            <person name="Preston R."/>
            <person name="Habermann K."/>
            <person name="Murray J."/>
            <person name="Johnson D."/>
            <person name="Rohlfing T."/>
            <person name="Nelson J."/>
            <person name="Stoneking T."/>
            <person name="Pepin K."/>
            <person name="Spieth J."/>
            <person name="Sekhon M."/>
            <person name="Armstrong J."/>
            <person name="Becker M."/>
            <person name="Belter E."/>
            <person name="Cordum H."/>
            <person name="Cordes M."/>
            <person name="Courtney L."/>
            <person name="Courtney W."/>
            <person name="Dante M."/>
            <person name="Du H."/>
            <person name="Edwards J."/>
            <person name="Fryman J."/>
            <person name="Haakensen B."/>
            <person name="Lamar E."/>
            <person name="Latreille P."/>
            <person name="Leonard S."/>
            <person name="Meyer R."/>
            <person name="Mulvaney E."/>
            <person name="Ozersky P."/>
            <person name="Riley A."/>
            <person name="Strowmatt C."/>
            <person name="Wagner-McPherson C."/>
            <person name="Wollam A."/>
            <person name="Yoakum M."/>
            <person name="Bell M."/>
            <person name="Dedhia N."/>
            <person name="Parnell L."/>
            <person name="Shah R."/>
            <person name="Rodriguez M."/>
            <person name="See L.H."/>
            <person name="Vil D."/>
            <person name="Baker J."/>
            <person name="Kirchoff K."/>
            <person name="Toth K."/>
            <person name="King L."/>
            <person name="Bahret A."/>
            <person name="Miller B."/>
            <person name="Marra M."/>
            <person name="Martienssen R."/>
            <person name="McCombie W.R."/>
            <person name="Wilson R.K."/>
            <person name="Murphy G."/>
            <person name="Bancroft I."/>
            <person name="Volckaert G."/>
            <person name="Wambutt R."/>
            <person name="Dusterhoft A."/>
            <person name="Stiekema W."/>
            <person name="Pohl T."/>
            <person name="Entian K.D."/>
            <person name="Terryn N."/>
            <person name="Hartley N."/>
            <person name="Bent E."/>
            <person name="Johnson S."/>
            <person name="Langham S.A."/>
            <person name="McCullagh B."/>
            <person name="Robben J."/>
            <person name="Grymonprez B."/>
            <person name="Zimmermann W."/>
            <person name="Ramsperger U."/>
            <person name="Wedler H."/>
            <person name="Balke K."/>
            <person name="Wedler E."/>
            <person name="Peters S."/>
            <person name="van Staveren M."/>
            <person name="Dirkse W."/>
            <person name="Mooijman P."/>
            <person name="Lankhorst R.K."/>
            <person name="Weitzenegger T."/>
            <person name="Bothe G."/>
            <person name="Rose M."/>
            <person name="Hauf J."/>
            <person name="Berneiser S."/>
            <person name="Hempel S."/>
            <person name="Feldpausch M."/>
            <person name="Lamberth S."/>
            <person name="Villarroel R."/>
            <person name="Gielen J."/>
            <person name="Ardiles W."/>
            <person name="Bents O."/>
            <person name="Lemcke K."/>
            <person name="Kolesov G."/>
            <person name="Mayer K."/>
            <person name="Rudd S."/>
            <person name="Schoof H."/>
            <person name="Schueller C."/>
            <person name="Zaccaria P."/>
            <person name="Mewes H.W."/>
            <person name="Bevan M."/>
            <person name="Fransz P."/>
        </authorList>
    </citation>
    <scope>NUCLEOTIDE SEQUENCE [LARGE SCALE GENOMIC DNA]</scope>
    <source>
        <strain evidence="4">cv. Columbia</strain>
    </source>
</reference>
<dbReference type="Proteomes" id="UP000006548">
    <property type="component" value="Chromosome 5"/>
</dbReference>
<gene>
    <name evidence="3 5" type="primary">AGL105</name>
    <name evidence="3" type="synonym">AGAMOUS-like 105</name>
    <name evidence="1 3" type="ordered locus">At5g37415</name>
</gene>
<evidence type="ECO:0000313" key="5">
    <source>
        <dbReference type="TAIR" id="AT5G37415"/>
    </source>
</evidence>
<organism evidence="2">
    <name type="scientific">Arabidopsis thaliana</name>
    <name type="common">Mouse-ear cress</name>
    <dbReference type="NCBI Taxonomy" id="3702"/>
    <lineage>
        <taxon>Eukaryota</taxon>
        <taxon>Viridiplantae</taxon>
        <taxon>Streptophyta</taxon>
        <taxon>Embryophyta</taxon>
        <taxon>Tracheophyta</taxon>
        <taxon>Spermatophyta</taxon>
        <taxon>Magnoliopsida</taxon>
        <taxon>eudicotyledons</taxon>
        <taxon>Gunneridae</taxon>
        <taxon>Pentapetalae</taxon>
        <taxon>rosids</taxon>
        <taxon>malvids</taxon>
        <taxon>Brassicales</taxon>
        <taxon>Brassicaceae</taxon>
        <taxon>Camelineae</taxon>
        <taxon>Arabidopsis</taxon>
    </lineage>
</organism>
<evidence type="ECO:0000313" key="1">
    <source>
        <dbReference type="Araport" id="AT5G37415"/>
    </source>
</evidence>
<dbReference type="KEGG" id="ath:AT5G37415"/>
<dbReference type="GeneID" id="833717"/>
<keyword evidence="4" id="KW-1185">Reference proteome</keyword>
<accession>Q7XJA0</accession>
<reference evidence="3" key="5">
    <citation type="submission" date="2016-05" db="EMBL/GenBank/DDBJ databases">
        <authorList>
            <person name="Krishnakumar V."/>
            <person name="Cheng C.-Y."/>
            <person name="Chan A.P."/>
            <person name="Schobel S."/>
            <person name="Kim M."/>
            <person name="Ferlanti E.S."/>
            <person name="Belyaeva I."/>
            <person name="Rosen B.D."/>
            <person name="Micklem G."/>
            <person name="Miller J.R."/>
            <person name="Vaughn M."/>
            <person name="Town C.D."/>
        </authorList>
    </citation>
    <scope>NUCLEOTIDE SEQUENCE</scope>
</reference>
<reference evidence="4" key="6">
    <citation type="journal article" date="2017" name="Plant J.">
        <title>Araport11: a complete reannotation of the Arabidopsis thaliana reference genome.</title>
        <authorList>
            <person name="Cheng C.Y."/>
            <person name="Krishnakumar V."/>
            <person name="Chan A.P."/>
            <person name="Thibaud-Nissen F."/>
            <person name="Schobel S."/>
            <person name="Town C.D."/>
        </authorList>
    </citation>
    <scope>GENOME REANNOTATION</scope>
    <source>
        <strain evidence="4">cv. Columbia</strain>
    </source>
</reference>
<evidence type="ECO:0000313" key="3">
    <source>
        <dbReference type="EMBL" id="AED94185.1"/>
    </source>
</evidence>
<dbReference type="AlphaFoldDB" id="Q7XJA0"/>
<reference evidence="3" key="4">
    <citation type="submission" date="2011-02" db="EMBL/GenBank/DDBJ databases">
        <authorList>
            <consortium name="TAIR"/>
            <person name="Swarbreck D."/>
            <person name="Lamesch P."/>
            <person name="Wilks C."/>
            <person name="Huala E."/>
        </authorList>
    </citation>
    <scope>NUCLEOTIDE SEQUENCE</scope>
</reference>
<dbReference type="DNASU" id="833717"/>
<dbReference type="SMR" id="Q7XJA0"/>
<name>Q7XJA0_ARATH</name>
<reference evidence="2" key="2">
    <citation type="submission" date="2002-08" db="EMBL/GenBank/DDBJ databases">
        <authorList>
            <person name="Folter S.de."/>
            <person name="Busscher-Lange J."/>
            <person name="Angenent G."/>
        </authorList>
    </citation>
    <scope>NUCLEOTIDE SEQUENCE</scope>
    <source>
        <tissue evidence="2">Rosette leaves</tissue>
    </source>
</reference>
<evidence type="ECO:0000313" key="2">
    <source>
        <dbReference type="EMBL" id="AAN52791.1"/>
    </source>
</evidence>
<dbReference type="Araport" id="AT5G37415"/>
<evidence type="ECO:0000313" key="4">
    <source>
        <dbReference type="Proteomes" id="UP000006548"/>
    </source>
</evidence>
<protein>
    <submittedName>
        <fullName evidence="3">AGAMOUS-like 105</fullName>
    </submittedName>
    <submittedName>
        <fullName evidence="2">MADS-box protein AGL105</fullName>
    </submittedName>
</protein>
<dbReference type="RefSeq" id="NP_001119325.1">
    <property type="nucleotide sequence ID" value="NM_001125853.1"/>
</dbReference>
<sequence length="237" mass="28126">MRDPDIVQNTRSLILLRVLTHEKLIQSHRYFFVGWIHKNLSRFRRKIRRRFLHCDFSGFGFFPRRFLFGFVLEKMACVIYYGPDGELKTWPKEREKVEDIALRYSQLNEALRRKKSVTLYDFLNKKKDKTNLEKKAMITDNDDLKTCLKNVNVLKSPIADHYFNDQISQLIQSLEPHVSKVQERIRFVESQKHKETKLDHQSLASIYSLNQSLNPSQFTLFLYNHGDNTMSQIPVTA</sequence>
<reference evidence="2" key="3">
    <citation type="journal article" date="2003" name="Plant Cell">
        <title>Molecular and phylogenetic analyses of the complete MADS-box transcription factor family in Arabidopsis: new openings to the MADS world.</title>
        <authorList>
            <person name="Parenicova L."/>
            <person name="de Folter S."/>
            <person name="Kieffer M."/>
            <person name="Horner D.S."/>
            <person name="Favalli C."/>
            <person name="Busscher J."/>
            <person name="Cook H.E."/>
            <person name="Ingram R.M."/>
            <person name="Kater M.M."/>
            <person name="Davies B."/>
            <person name="Angenent G.C."/>
            <person name="Colombo L."/>
        </authorList>
    </citation>
    <scope>NUCLEOTIDE SEQUENCE</scope>
    <source>
        <tissue evidence="2">Rosette leaves</tissue>
    </source>
</reference>
<dbReference type="EMBL" id="CP002688">
    <property type="protein sequence ID" value="AED94185.1"/>
    <property type="molecule type" value="Genomic_DNA"/>
</dbReference>
<dbReference type="EMBL" id="AY141227">
    <property type="protein sequence ID" value="AAN52791.1"/>
    <property type="molecule type" value="mRNA"/>
</dbReference>
<dbReference type="TAIR" id="AT5G37415">
    <property type="gene designation" value="AGL105"/>
</dbReference>
<proteinExistence type="evidence at transcript level"/>